<dbReference type="Gene3D" id="1.25.40.10">
    <property type="entry name" value="Tetratricopeptide repeat domain"/>
    <property type="match status" value="1"/>
</dbReference>
<keyword evidence="5" id="KW-1185">Reference proteome</keyword>
<feature type="repeat" description="TPR" evidence="1">
    <location>
        <begin position="284"/>
        <end position="317"/>
    </location>
</feature>
<dbReference type="AlphaFoldDB" id="A0A7S3ZQX7"/>
<reference evidence="3" key="1">
    <citation type="submission" date="2021-01" db="EMBL/GenBank/DDBJ databases">
        <authorList>
            <person name="Corre E."/>
            <person name="Pelletier E."/>
            <person name="Niang G."/>
            <person name="Scheremetjew M."/>
            <person name="Finn R."/>
            <person name="Kale V."/>
            <person name="Holt S."/>
            <person name="Cochrane G."/>
            <person name="Meng A."/>
            <person name="Brown T."/>
            <person name="Cohen L."/>
        </authorList>
    </citation>
    <scope>NUCLEOTIDE SEQUENCE</scope>
    <source>
        <strain evidence="3">CCMP1756</strain>
    </source>
</reference>
<evidence type="ECO:0000256" key="1">
    <source>
        <dbReference type="PROSITE-ProRule" id="PRU00339"/>
    </source>
</evidence>
<dbReference type="InterPro" id="IPR011990">
    <property type="entry name" value="TPR-like_helical_dom_sf"/>
</dbReference>
<name>A0A7S3ZQX7_9STRA</name>
<evidence type="ECO:0000256" key="2">
    <source>
        <dbReference type="SAM" id="MobiDB-lite"/>
    </source>
</evidence>
<dbReference type="SUPFAM" id="SSF48452">
    <property type="entry name" value="TPR-like"/>
    <property type="match status" value="1"/>
</dbReference>
<keyword evidence="1" id="KW-0802">TPR repeat</keyword>
<proteinExistence type="predicted"/>
<protein>
    <submittedName>
        <fullName evidence="3">Uncharacterized protein</fullName>
    </submittedName>
</protein>
<evidence type="ECO:0000313" key="4">
    <source>
        <dbReference type="EMBL" id="CAH0379864.1"/>
    </source>
</evidence>
<feature type="region of interest" description="Disordered" evidence="2">
    <location>
        <begin position="314"/>
        <end position="333"/>
    </location>
</feature>
<dbReference type="EMBL" id="HBIW01007740">
    <property type="protein sequence ID" value="CAE0691086.1"/>
    <property type="molecule type" value="Transcribed_RNA"/>
</dbReference>
<sequence length="333" mass="35911">MLVGRACSFALRAIDQCSAVRSPIATQLLQQRDGTHTFTPAQEKSAERRVRDACSSASQRCALHTMRVVALLCLAHASALGRKKSNGPSVKVSATLAVDKKVVGKADALYKKRTAQSCDAAANIYEAELERTGYADAELLLKAADAVNTAMRIRTNSNTITIDGTVETPANKAVWKKDGQRAYDLAAKGLKASSKIDARALGIRFDAFMFSCSHKSLVKQALTGTGTAYKKMGEELQSKHPRHDGDVGSAVLACFYHVAPWPVGSPKKAIQNARKAVQRGGATLRNLYYVAVISYGQKDYATAAEFFKRAIKASPGSPSEADFADFMKSESKR</sequence>
<evidence type="ECO:0000313" key="3">
    <source>
        <dbReference type="EMBL" id="CAE0691086.1"/>
    </source>
</evidence>
<reference evidence="4" key="2">
    <citation type="submission" date="2021-11" db="EMBL/GenBank/DDBJ databases">
        <authorList>
            <consortium name="Genoscope - CEA"/>
            <person name="William W."/>
        </authorList>
    </citation>
    <scope>NUCLEOTIDE SEQUENCE</scope>
</reference>
<dbReference type="InterPro" id="IPR019734">
    <property type="entry name" value="TPR_rpt"/>
</dbReference>
<feature type="non-terminal residue" evidence="3">
    <location>
        <position position="333"/>
    </location>
</feature>
<dbReference type="OrthoDB" id="10264925at2759"/>
<evidence type="ECO:0000313" key="5">
    <source>
        <dbReference type="Proteomes" id="UP000789595"/>
    </source>
</evidence>
<dbReference type="PROSITE" id="PS50005">
    <property type="entry name" value="TPR"/>
    <property type="match status" value="1"/>
</dbReference>
<dbReference type="EMBL" id="CAKKNE010000006">
    <property type="protein sequence ID" value="CAH0379864.1"/>
    <property type="molecule type" value="Genomic_DNA"/>
</dbReference>
<gene>
    <name evidence="3" type="ORF">PCAL00307_LOCUS6522</name>
    <name evidence="4" type="ORF">PECAL_6P15040</name>
</gene>
<organism evidence="3">
    <name type="scientific">Pelagomonas calceolata</name>
    <dbReference type="NCBI Taxonomy" id="35677"/>
    <lineage>
        <taxon>Eukaryota</taxon>
        <taxon>Sar</taxon>
        <taxon>Stramenopiles</taxon>
        <taxon>Ochrophyta</taxon>
        <taxon>Pelagophyceae</taxon>
        <taxon>Pelagomonadales</taxon>
        <taxon>Pelagomonadaceae</taxon>
        <taxon>Pelagomonas</taxon>
    </lineage>
</organism>
<accession>A0A7S3ZQX7</accession>
<dbReference type="Proteomes" id="UP000789595">
    <property type="component" value="Unassembled WGS sequence"/>
</dbReference>